<evidence type="ECO:0000256" key="2">
    <source>
        <dbReference type="SAM" id="SignalP"/>
    </source>
</evidence>
<sequence>MKRHTVRQRLAAFLLAALMSLSWLPPLPAFAEDDAAVTASAAENDLPSHENEATPETSDPESNVVEDETSEGDTSLSEAAQKFVDSVNALDRDSILSAVNTWALASQAWQAEKDNPDLTAALETATAASDEAAAPVYAAEDLYIALTDEDRAQEAVQTAYSALAALFVTMQLTMENPTAPEEGGGNPPDEEEIATVLYGELPDAPTGSYMGSYGLPIATGDTKIGIGYWGNELLSADNQGRLDAQALNSDAMTIVVPRQEGESYAVVPIMVEVEYPANNSTSQVILPDNVTVLDYDGTEADADETSQILSGTYVETSAAATGLYVKAEDDFVAEFSYTAPDGSKLHKTLQVKLGENTANKASIQSNGITTYAATPTPPWTTGKITSITYEGGTWLVWFNGVEAYCCSHGLSGQPNGCPTYSFSYVSKLEPGQYTPGAHYLNQINIWGGLGQLSLGLLTEKHDPTDYGSSDFAADTVATYSATENDMLKAAYQYYDDTQLWIIKNYPDSAAAKAYLSAAAQLLGADNGVSTFASGKGYYTYIYSPPAGYAWQIIALIGPEITDEEGGTDIPDIPDAEYYSANWTAPAQSASGSFDLTFTVNTDKQQLETAEKIDGATITITPSKTSGSIDGGSWQMSPAGAQTITTTGHTNDDNYQNNGGDGTVSWTVHYEVSKTSTTTLSGQEGPYSSQAEADAAAEAAKNAAISQLQNEAQGMVDAAIAAARAELASIVFQYDEIDVPYGFEEFSGALGSHQTITVPADSNNHYVMKNDEWSLQVTLEKVDSETGQQIAAETEFQVFEWDVVTEQYIPFGGYNQYTVVRNENGNYSVANGTNYGTEFDTSRKMYYTQRNEGKFIIVETRAPSGYYGDWTDVEHPGTAGTPLGKRAYYIEITKDNDGSVITLDNSHYNADVAMEYTGGTKLLTAEGVEATVTIYDQYQDAGRAYNTDNSKTAANEDSYTMTPISGVMQNDRVLGEISLSKVDLDAVRYVGGRDTDGDAMASGQAHADARLDGAVYDLYAAEDIQHPDGVTGTVDYSKITYADGTPIWHTTIRDNSGQWVDDYLPVLAKDHLVASAVIEDGWLTFSNLYLGKYYIVERGTGVVIPVEDGAYKLSGTYPDVDSKTKEPTGTTSQLATNIAGQYTDYVYKHQWSYIGQSKALDGTKTYDGYYESYATGYLCDEHNYYITPSYADEGWYIEKIAFEDDRQAKGEDLDKTTYSANYHLHRDNELAESQDQVMKGNVELSKHVSSTGSSDGIDLEGAGFTFYLISDLSKEDQFAQSRSGKYLIKSILDAYINPEYDESHPKYDFSGEAQAIAKTYEVDADQIAEYNDTLTAAGDFKNGSGDGWVATGRPNEYQLAEIFSNDTGTIRVQGLPYGQYLVVETTTPKDVFQAEPFIVTIDPTDESNPQSAMANPKDAVQIPSDSYQKYTVLDEEIEVYLRVTKIDEESGKAVLLKDTAFQIYWMDEQGNHIYDENGNAKLVTMTDTTNPLLPKDVDTFYTDDTGMLVLPEKLPLGHYRLVEVNGPNGFYNEWAASAVYEDGHLQIDDTGNFEDGSFYVDFSVTTDRVYKANGDDSEDSQDILVIDEDYQNNETLGVLKIRKTGEVLTGWQEDEGGTFDPEFSGEARPGHFVYEERPIPYAEYTITAAENIYTQDRQTDANGNRTLWYAKGDVVAVVRTGDGTSDIAAFAPGRTNSTYDFLSVIHDGTVGEVIVTLPLGSYHIEETGAPYGFVGTKQSYDVTFEWDKQTNDVVLAKTITSNPGDGSASETENYEIVNVKDTSDAQIEAQVLKFHNERVKPQLDIYKRDSKTGALVAGAVYNLITVDDIYSATGDLLFRAGDLIATSAPTDENGHTTFTCDFPMRGEFYGMWIVLWSVPSTGLPLCSP</sequence>
<feature type="chain" id="PRO_5046192692" description="SpaA-like prealbumin fold domain-containing protein" evidence="2">
    <location>
        <begin position="32"/>
        <end position="1887"/>
    </location>
</feature>
<feature type="domain" description="SpaA-like prealbumin fold" evidence="3">
    <location>
        <begin position="1440"/>
        <end position="1530"/>
    </location>
</feature>
<proteinExistence type="predicted"/>
<feature type="region of interest" description="Disordered" evidence="1">
    <location>
        <begin position="38"/>
        <end position="76"/>
    </location>
</feature>
<evidence type="ECO:0000256" key="1">
    <source>
        <dbReference type="SAM" id="MobiDB-lite"/>
    </source>
</evidence>
<comment type="caution">
    <text evidence="4">The sequence shown here is derived from an EMBL/GenBank/DDBJ whole genome shotgun (WGS) entry which is preliminary data.</text>
</comment>
<reference evidence="4 5" key="1">
    <citation type="submission" date="2020-10" db="EMBL/GenBank/DDBJ databases">
        <title>ChiBAC.</title>
        <authorList>
            <person name="Zenner C."/>
            <person name="Hitch T.C.A."/>
            <person name="Clavel T."/>
        </authorList>
    </citation>
    <scope>NUCLEOTIDE SEQUENCE [LARGE SCALE GENOMIC DNA]</scope>
    <source>
        <strain evidence="4 5">DSM 109015</strain>
    </source>
</reference>
<protein>
    <recommendedName>
        <fullName evidence="3">SpaA-like prealbumin fold domain-containing protein</fullName>
    </recommendedName>
</protein>
<evidence type="ECO:0000313" key="5">
    <source>
        <dbReference type="Proteomes" id="UP000768567"/>
    </source>
</evidence>
<accession>A0ABR9R6N3</accession>
<dbReference type="InterPro" id="IPR041033">
    <property type="entry name" value="SpaA_PFL_dom_1"/>
</dbReference>
<dbReference type="Gene3D" id="2.60.40.10">
    <property type="entry name" value="Immunoglobulins"/>
    <property type="match status" value="4"/>
</dbReference>
<organism evidence="4 5">
    <name type="scientific">Gemmiger gallinarum</name>
    <dbReference type="NCBI Taxonomy" id="2779354"/>
    <lineage>
        <taxon>Bacteria</taxon>
        <taxon>Bacillati</taxon>
        <taxon>Bacillota</taxon>
        <taxon>Clostridia</taxon>
        <taxon>Eubacteriales</taxon>
        <taxon>Gemmiger</taxon>
    </lineage>
</organism>
<dbReference type="RefSeq" id="WP_193502569.1">
    <property type="nucleotide sequence ID" value="NZ_JADCKC010000003.1"/>
</dbReference>
<feature type="signal peptide" evidence="2">
    <location>
        <begin position="1"/>
        <end position="31"/>
    </location>
</feature>
<name>A0ABR9R6N3_9FIRM</name>
<feature type="domain" description="SpaA-like prealbumin fold" evidence="3">
    <location>
        <begin position="1357"/>
        <end position="1403"/>
    </location>
</feature>
<dbReference type="Proteomes" id="UP000768567">
    <property type="component" value="Unassembled WGS sequence"/>
</dbReference>
<gene>
    <name evidence="4" type="ORF">INF35_11565</name>
</gene>
<evidence type="ECO:0000313" key="4">
    <source>
        <dbReference type="EMBL" id="MBE5038425.1"/>
    </source>
</evidence>
<dbReference type="InterPro" id="IPR013783">
    <property type="entry name" value="Ig-like_fold"/>
</dbReference>
<evidence type="ECO:0000259" key="3">
    <source>
        <dbReference type="Pfam" id="PF17802"/>
    </source>
</evidence>
<keyword evidence="2" id="KW-0732">Signal</keyword>
<keyword evidence="5" id="KW-1185">Reference proteome</keyword>
<dbReference type="EMBL" id="JADCKC010000003">
    <property type="protein sequence ID" value="MBE5038425.1"/>
    <property type="molecule type" value="Genomic_DNA"/>
</dbReference>
<dbReference type="Pfam" id="PF17802">
    <property type="entry name" value="SpaA"/>
    <property type="match status" value="2"/>
</dbReference>